<feature type="active site" description="Nucleophile; cysteine thiosulfonate intermediate" evidence="4">
    <location>
        <position position="214"/>
    </location>
</feature>
<dbReference type="GO" id="GO:0004604">
    <property type="term" value="F:phosphoadenylyl-sulfate reductase (thioredoxin) activity"/>
    <property type="evidence" value="ECO:0007669"/>
    <property type="project" value="UniProtKB-EC"/>
</dbReference>
<evidence type="ECO:0000259" key="5">
    <source>
        <dbReference type="Pfam" id="PF01507"/>
    </source>
</evidence>
<evidence type="ECO:0000313" key="6">
    <source>
        <dbReference type="EMBL" id="MDN5204514.1"/>
    </source>
</evidence>
<feature type="binding site" evidence="4">
    <location>
        <position position="192"/>
    </location>
    <ligand>
        <name>[4Fe-4S] cluster</name>
        <dbReference type="ChEBI" id="CHEBI:49883"/>
    </ligand>
</feature>
<comment type="catalytic activity">
    <reaction evidence="4">
        <text>[thioredoxin]-disulfide + sulfite + AMP + 2 H(+) = adenosine 5'-phosphosulfate + [thioredoxin]-dithiol</text>
        <dbReference type="Rhea" id="RHEA:21976"/>
        <dbReference type="Rhea" id="RHEA-COMP:10698"/>
        <dbReference type="Rhea" id="RHEA-COMP:10700"/>
        <dbReference type="ChEBI" id="CHEBI:15378"/>
        <dbReference type="ChEBI" id="CHEBI:17359"/>
        <dbReference type="ChEBI" id="CHEBI:29950"/>
        <dbReference type="ChEBI" id="CHEBI:50058"/>
        <dbReference type="ChEBI" id="CHEBI:58243"/>
        <dbReference type="ChEBI" id="CHEBI:456215"/>
        <dbReference type="EC" id="1.8.4.10"/>
    </reaction>
</comment>
<dbReference type="SUPFAM" id="SSF52402">
    <property type="entry name" value="Adenine nucleotide alpha hydrolases-like"/>
    <property type="match status" value="1"/>
</dbReference>
<comment type="similarity">
    <text evidence="1 4">Belongs to the PAPS reductase family. CysH subfamily.</text>
</comment>
<dbReference type="EMBL" id="JAUJEA010000011">
    <property type="protein sequence ID" value="MDN5204514.1"/>
    <property type="molecule type" value="Genomic_DNA"/>
</dbReference>
<evidence type="ECO:0000256" key="2">
    <source>
        <dbReference type="ARBA" id="ARBA00023002"/>
    </source>
</evidence>
<evidence type="ECO:0000256" key="3">
    <source>
        <dbReference type="ARBA" id="ARBA00024327"/>
    </source>
</evidence>
<comment type="caution">
    <text evidence="6">The sequence shown here is derived from an EMBL/GenBank/DDBJ whole genome shotgun (WGS) entry which is preliminary data.</text>
</comment>
<feature type="domain" description="Phosphoadenosine phosphosulphate reductase" evidence="5">
    <location>
        <begin position="32"/>
        <end position="198"/>
    </location>
</feature>
<comment type="pathway">
    <text evidence="3 4">Sulfur metabolism; hydrogen sulfide biosynthesis; sulfite from sulfate.</text>
</comment>
<protein>
    <recommendedName>
        <fullName evidence="4">Adenosine 5'-phosphosulfate reductase</fullName>
        <shortName evidence="4">APS reductase</shortName>
        <ecNumber evidence="4">1.8.4.10</ecNumber>
    </recommendedName>
    <alternativeName>
        <fullName evidence="4">5'-adenylylsulfate reductase</fullName>
    </alternativeName>
    <alternativeName>
        <fullName evidence="4">Thioredoxin-dependent 5'-adenylylsulfate reductase</fullName>
    </alternativeName>
</protein>
<keyword evidence="2 4" id="KW-0560">Oxidoreductase</keyword>
<dbReference type="Proteomes" id="UP001172082">
    <property type="component" value="Unassembled WGS sequence"/>
</dbReference>
<dbReference type="Gene3D" id="3.40.50.620">
    <property type="entry name" value="HUPs"/>
    <property type="match status" value="1"/>
</dbReference>
<organism evidence="6 7">
    <name type="scientific">Splendidivirga corallicola</name>
    <dbReference type="NCBI Taxonomy" id="3051826"/>
    <lineage>
        <taxon>Bacteria</taxon>
        <taxon>Pseudomonadati</taxon>
        <taxon>Bacteroidota</taxon>
        <taxon>Cytophagia</taxon>
        <taxon>Cytophagales</taxon>
        <taxon>Splendidivirgaceae</taxon>
        <taxon>Splendidivirga</taxon>
    </lineage>
</organism>
<dbReference type="InterPro" id="IPR004511">
    <property type="entry name" value="PAPS/APS_Rdtase"/>
</dbReference>
<reference evidence="6" key="1">
    <citation type="submission" date="2023-06" db="EMBL/GenBank/DDBJ databases">
        <title>Genomic of Parafulvivirga corallium.</title>
        <authorList>
            <person name="Wang G."/>
        </authorList>
    </citation>
    <scope>NUCLEOTIDE SEQUENCE</scope>
    <source>
        <strain evidence="6">BMA10</strain>
    </source>
</reference>
<proteinExistence type="inferred from homology"/>
<comment type="function">
    <text evidence="4">Catalyzes the formation of sulfite from adenosine 5'-phosphosulfate (APS) using thioredoxin as an electron donor.</text>
</comment>
<evidence type="ECO:0000256" key="4">
    <source>
        <dbReference type="HAMAP-Rule" id="MF_00063"/>
    </source>
</evidence>
<keyword evidence="7" id="KW-1185">Reference proteome</keyword>
<dbReference type="PANTHER" id="PTHR46509:SF1">
    <property type="entry name" value="PHOSPHOADENOSINE PHOSPHOSULFATE REDUCTASE"/>
    <property type="match status" value="1"/>
</dbReference>
<evidence type="ECO:0000256" key="1">
    <source>
        <dbReference type="ARBA" id="ARBA00009732"/>
    </source>
</evidence>
<keyword evidence="4" id="KW-0408">Iron</keyword>
<feature type="binding site" evidence="4">
    <location>
        <position position="195"/>
    </location>
    <ligand>
        <name>[4Fe-4S] cluster</name>
        <dbReference type="ChEBI" id="CHEBI:49883"/>
    </ligand>
</feature>
<comment type="cofactor">
    <cofactor evidence="4">
        <name>[4Fe-4S] cluster</name>
        <dbReference type="ChEBI" id="CHEBI:49883"/>
    </cofactor>
    <text evidence="4">Binds 1 [4Fe-4S] cluster per subunit.</text>
</comment>
<dbReference type="PANTHER" id="PTHR46509">
    <property type="entry name" value="PHOSPHOADENOSINE PHOSPHOSULFATE REDUCTASE"/>
    <property type="match status" value="1"/>
</dbReference>
<keyword evidence="4" id="KW-0479">Metal-binding</keyword>
<dbReference type="Pfam" id="PF01507">
    <property type="entry name" value="PAPS_reduct"/>
    <property type="match status" value="1"/>
</dbReference>
<name>A0ABT8KUR0_9BACT</name>
<keyword evidence="4" id="KW-0411">Iron-sulfur</keyword>
<feature type="binding site" evidence="4">
    <location>
        <position position="112"/>
    </location>
    <ligand>
        <name>[4Fe-4S] cluster</name>
        <dbReference type="ChEBI" id="CHEBI:49883"/>
    </ligand>
</feature>
<comment type="subcellular location">
    <subcellularLocation>
        <location evidence="4">Cytoplasm</location>
    </subcellularLocation>
</comment>
<dbReference type="InterPro" id="IPR014729">
    <property type="entry name" value="Rossmann-like_a/b/a_fold"/>
</dbReference>
<accession>A0ABT8KUR0</accession>
<dbReference type="NCBIfam" id="NF002537">
    <property type="entry name" value="PRK02090.1"/>
    <property type="match status" value="1"/>
</dbReference>
<dbReference type="RefSeq" id="WP_346754535.1">
    <property type="nucleotide sequence ID" value="NZ_JAUJEA010000011.1"/>
</dbReference>
<dbReference type="HAMAP" id="MF_00063">
    <property type="entry name" value="CysH"/>
    <property type="match status" value="1"/>
</dbReference>
<sequence>MIDYNLISDHYKTLSPKERLEELFNEYDPEKILMTSSFGSTSVILLHLISQVRPNHPVYFIDTGYLFEETVAYKDLLAEKFNLNIQTLKALDNRHRFTKENQSWKYNKDLCCFINKVDPVDQIKSNYDIWISGLLGFQNVNRQNLRIFEPKEDIVKFHPIIDLSKEDVSLYTHIYDLPTNPLVFKGYDSIGCTHCTHKGQGREGRWIDSNKTECGLHV</sequence>
<dbReference type="InterPro" id="IPR002500">
    <property type="entry name" value="PAPS_reduct_dom"/>
</dbReference>
<evidence type="ECO:0000313" key="7">
    <source>
        <dbReference type="Proteomes" id="UP001172082"/>
    </source>
</evidence>
<dbReference type="EC" id="1.8.4.10" evidence="4"/>
<gene>
    <name evidence="4" type="primary">cysH</name>
    <name evidence="6" type="ORF">QQ008_24180</name>
</gene>
<dbReference type="PIRSF" id="PIRSF000857">
    <property type="entry name" value="PAPS_reductase"/>
    <property type="match status" value="1"/>
</dbReference>
<feature type="binding site" evidence="4">
    <location>
        <position position="111"/>
    </location>
    <ligand>
        <name>[4Fe-4S] cluster</name>
        <dbReference type="ChEBI" id="CHEBI:49883"/>
    </ligand>
</feature>
<keyword evidence="4" id="KW-0963">Cytoplasm</keyword>